<dbReference type="GO" id="GO:0005737">
    <property type="term" value="C:cytoplasm"/>
    <property type="evidence" value="ECO:0007669"/>
    <property type="project" value="TreeGrafter"/>
</dbReference>
<evidence type="ECO:0000259" key="2">
    <source>
        <dbReference type="Pfam" id="PF04909"/>
    </source>
</evidence>
<evidence type="ECO:0000313" key="4">
    <source>
        <dbReference type="Proteomes" id="UP000542210"/>
    </source>
</evidence>
<dbReference type="InterPro" id="IPR006680">
    <property type="entry name" value="Amidohydro-rel"/>
</dbReference>
<evidence type="ECO:0000313" key="3">
    <source>
        <dbReference type="EMBL" id="MBB4704152.1"/>
    </source>
</evidence>
<comment type="caution">
    <text evidence="3">The sequence shown here is derived from an EMBL/GenBank/DDBJ whole genome shotgun (WGS) entry which is preliminary data.</text>
</comment>
<dbReference type="SUPFAM" id="SSF51556">
    <property type="entry name" value="Metallo-dependent hydrolases"/>
    <property type="match status" value="1"/>
</dbReference>
<keyword evidence="3" id="KW-0378">Hydrolase</keyword>
<organism evidence="3 4">
    <name type="scientific">Sphaerisporangium siamense</name>
    <dbReference type="NCBI Taxonomy" id="795645"/>
    <lineage>
        <taxon>Bacteria</taxon>
        <taxon>Bacillati</taxon>
        <taxon>Actinomycetota</taxon>
        <taxon>Actinomycetes</taxon>
        <taxon>Streptosporangiales</taxon>
        <taxon>Streptosporangiaceae</taxon>
        <taxon>Sphaerisporangium</taxon>
    </lineage>
</organism>
<reference evidence="3 4" key="1">
    <citation type="submission" date="2020-08" db="EMBL/GenBank/DDBJ databases">
        <title>Sequencing the genomes of 1000 actinobacteria strains.</title>
        <authorList>
            <person name="Klenk H.-P."/>
        </authorList>
    </citation>
    <scope>NUCLEOTIDE SEQUENCE [LARGE SCALE GENOMIC DNA]</scope>
    <source>
        <strain evidence="3 4">DSM 45784</strain>
    </source>
</reference>
<keyword evidence="4" id="KW-1185">Reference proteome</keyword>
<sequence>MIVDAHVRLGRGREVVLQADELIATMDALGVDVALVAPDERCIAYDNRAGNEHVAAAAAASRGRLIPYAVANPWRGRAALDELERARDAGARALNVDSVLQGFDLLDGLLDPLLEFAAEAAWPVYVRTGTPPSALPLPLASLARRWPETPFVMGRSGATDFWIDAAPALRYAPNLYGDTSYAPWDTVLVELGRDAEIGPSRLVFSTDAPYTVPRSELRRVLDWPIDDEARRDVLGGTIMRLLSRSLG</sequence>
<dbReference type="InterPro" id="IPR032466">
    <property type="entry name" value="Metal_Hydrolase"/>
</dbReference>
<evidence type="ECO:0000256" key="1">
    <source>
        <dbReference type="ARBA" id="ARBA00023239"/>
    </source>
</evidence>
<accession>A0A7W7GC39</accession>
<dbReference type="Proteomes" id="UP000542210">
    <property type="component" value="Unassembled WGS sequence"/>
</dbReference>
<name>A0A7W7GC39_9ACTN</name>
<gene>
    <name evidence="3" type="ORF">BJ982_005696</name>
</gene>
<dbReference type="AlphaFoldDB" id="A0A7W7GC39"/>
<dbReference type="RefSeq" id="WP_203959087.1">
    <property type="nucleotide sequence ID" value="NZ_BOOV01000012.1"/>
</dbReference>
<dbReference type="Gene3D" id="3.20.20.140">
    <property type="entry name" value="Metal-dependent hydrolases"/>
    <property type="match status" value="1"/>
</dbReference>
<feature type="domain" description="Amidohydrolase-related" evidence="2">
    <location>
        <begin position="47"/>
        <end position="242"/>
    </location>
</feature>
<dbReference type="PANTHER" id="PTHR21240:SF28">
    <property type="entry name" value="ISO-OROTATE DECARBOXYLASE (EUROFUNG)"/>
    <property type="match status" value="1"/>
</dbReference>
<dbReference type="GO" id="GO:0016787">
    <property type="term" value="F:hydrolase activity"/>
    <property type="evidence" value="ECO:0007669"/>
    <property type="project" value="UniProtKB-KW"/>
</dbReference>
<proteinExistence type="predicted"/>
<dbReference type="Pfam" id="PF04909">
    <property type="entry name" value="Amidohydro_2"/>
    <property type="match status" value="1"/>
</dbReference>
<dbReference type="PANTHER" id="PTHR21240">
    <property type="entry name" value="2-AMINO-3-CARBOXYLMUCONATE-6-SEMIALDEHYDE DECARBOXYLASE"/>
    <property type="match status" value="1"/>
</dbReference>
<dbReference type="GO" id="GO:0019748">
    <property type="term" value="P:secondary metabolic process"/>
    <property type="evidence" value="ECO:0007669"/>
    <property type="project" value="TreeGrafter"/>
</dbReference>
<dbReference type="GO" id="GO:0016831">
    <property type="term" value="F:carboxy-lyase activity"/>
    <property type="evidence" value="ECO:0007669"/>
    <property type="project" value="InterPro"/>
</dbReference>
<dbReference type="InterPro" id="IPR032465">
    <property type="entry name" value="ACMSD"/>
</dbReference>
<keyword evidence="1" id="KW-0456">Lyase</keyword>
<dbReference type="EMBL" id="JACHND010000001">
    <property type="protein sequence ID" value="MBB4704152.1"/>
    <property type="molecule type" value="Genomic_DNA"/>
</dbReference>
<protein>
    <submittedName>
        <fullName evidence="3">Putative TIM-barrel fold metal-dependent hydrolase</fullName>
    </submittedName>
</protein>